<feature type="compositionally biased region" description="Low complexity" evidence="1">
    <location>
        <begin position="16"/>
        <end position="30"/>
    </location>
</feature>
<gene>
    <name evidence="2" type="ORF">PVK06_010959</name>
</gene>
<organism evidence="2 3">
    <name type="scientific">Gossypium arboreum</name>
    <name type="common">Tree cotton</name>
    <name type="synonym">Gossypium nanking</name>
    <dbReference type="NCBI Taxonomy" id="29729"/>
    <lineage>
        <taxon>Eukaryota</taxon>
        <taxon>Viridiplantae</taxon>
        <taxon>Streptophyta</taxon>
        <taxon>Embryophyta</taxon>
        <taxon>Tracheophyta</taxon>
        <taxon>Spermatophyta</taxon>
        <taxon>Magnoliopsida</taxon>
        <taxon>eudicotyledons</taxon>
        <taxon>Gunneridae</taxon>
        <taxon>Pentapetalae</taxon>
        <taxon>rosids</taxon>
        <taxon>malvids</taxon>
        <taxon>Malvales</taxon>
        <taxon>Malvaceae</taxon>
        <taxon>Malvoideae</taxon>
        <taxon>Gossypium</taxon>
    </lineage>
</organism>
<name>A0ABR0Q7Q8_GOSAR</name>
<accession>A0ABR0Q7Q8</accession>
<sequence>MASSNLQDNRLTTTPLSNSRSTSQPLSLSPLDPPPPPPSVPYNSHAMVTRSKAGIFKPKLIGEIGILISQPLVVWCDNTSRVSITANPTHHAKVKYVEIDHHFVREKVLDGMLQVNYVPSSKQIADVLTKPITPK</sequence>
<feature type="region of interest" description="Disordered" evidence="1">
    <location>
        <begin position="1"/>
        <end position="44"/>
    </location>
</feature>
<comment type="caution">
    <text evidence="2">The sequence shown here is derived from an EMBL/GenBank/DDBJ whole genome shotgun (WGS) entry which is preliminary data.</text>
</comment>
<feature type="compositionally biased region" description="Polar residues" evidence="1">
    <location>
        <begin position="1"/>
        <end position="15"/>
    </location>
</feature>
<dbReference type="CDD" id="cd09272">
    <property type="entry name" value="RNase_HI_RT_Ty1"/>
    <property type="match status" value="1"/>
</dbReference>
<evidence type="ECO:0000256" key="1">
    <source>
        <dbReference type="SAM" id="MobiDB-lite"/>
    </source>
</evidence>
<evidence type="ECO:0000313" key="2">
    <source>
        <dbReference type="EMBL" id="KAK5835272.1"/>
    </source>
</evidence>
<keyword evidence="3" id="KW-1185">Reference proteome</keyword>
<dbReference type="EMBL" id="JARKNE010000004">
    <property type="protein sequence ID" value="KAK5835272.1"/>
    <property type="molecule type" value="Genomic_DNA"/>
</dbReference>
<protein>
    <recommendedName>
        <fullName evidence="4">Copia protein</fullName>
    </recommendedName>
</protein>
<evidence type="ECO:0000313" key="3">
    <source>
        <dbReference type="Proteomes" id="UP001358586"/>
    </source>
</evidence>
<dbReference type="Proteomes" id="UP001358586">
    <property type="component" value="Chromosome 4"/>
</dbReference>
<feature type="compositionally biased region" description="Pro residues" evidence="1">
    <location>
        <begin position="31"/>
        <end position="40"/>
    </location>
</feature>
<proteinExistence type="predicted"/>
<evidence type="ECO:0008006" key="4">
    <source>
        <dbReference type="Google" id="ProtNLM"/>
    </source>
</evidence>
<reference evidence="2 3" key="1">
    <citation type="submission" date="2023-03" db="EMBL/GenBank/DDBJ databases">
        <title>WGS of Gossypium arboreum.</title>
        <authorList>
            <person name="Yu D."/>
        </authorList>
    </citation>
    <scope>NUCLEOTIDE SEQUENCE [LARGE SCALE GENOMIC DNA]</scope>
    <source>
        <tissue evidence="2">Leaf</tissue>
    </source>
</reference>